<name>A0A832G8F6_9BACT</name>
<dbReference type="PANTHER" id="PTHR31284">
    <property type="entry name" value="ACID PHOSPHATASE-LIKE PROTEIN"/>
    <property type="match status" value="1"/>
</dbReference>
<dbReference type="PIRSF" id="PIRSF002674">
    <property type="entry name" value="VSP"/>
    <property type="match status" value="1"/>
</dbReference>
<evidence type="ECO:0000256" key="2">
    <source>
        <dbReference type="ARBA" id="ARBA00023180"/>
    </source>
</evidence>
<dbReference type="InterPro" id="IPR005519">
    <property type="entry name" value="Acid_phosphat_B-like"/>
</dbReference>
<dbReference type="PROSITE" id="PS51257">
    <property type="entry name" value="PROKAR_LIPOPROTEIN"/>
    <property type="match status" value="1"/>
</dbReference>
<proteinExistence type="predicted"/>
<dbReference type="Gene3D" id="3.40.50.1000">
    <property type="entry name" value="HAD superfamily/HAD-like"/>
    <property type="match status" value="1"/>
</dbReference>
<evidence type="ECO:0000256" key="1">
    <source>
        <dbReference type="ARBA" id="ARBA00022729"/>
    </source>
</evidence>
<evidence type="ECO:0000313" key="3">
    <source>
        <dbReference type="EMBL" id="HGT49197.1"/>
    </source>
</evidence>
<dbReference type="InterPro" id="IPR014403">
    <property type="entry name" value="APS1/VSP"/>
</dbReference>
<dbReference type="InterPro" id="IPR023214">
    <property type="entry name" value="HAD_sf"/>
</dbReference>
<keyword evidence="1" id="KW-0732">Signal</keyword>
<dbReference type="AlphaFoldDB" id="A0A832G8F6"/>
<comment type="caution">
    <text evidence="3">The sequence shown here is derived from an EMBL/GenBank/DDBJ whole genome shotgun (WGS) entry which is preliminary data.</text>
</comment>
<reference evidence="3" key="1">
    <citation type="journal article" date="2020" name="mSystems">
        <title>Genome- and Community-Level Interaction Insights into Carbon Utilization and Element Cycling Functions of Hydrothermarchaeota in Hydrothermal Sediment.</title>
        <authorList>
            <person name="Zhou Z."/>
            <person name="Liu Y."/>
            <person name="Xu W."/>
            <person name="Pan J."/>
            <person name="Luo Z.H."/>
            <person name="Li M."/>
        </authorList>
    </citation>
    <scope>NUCLEOTIDE SEQUENCE [LARGE SCALE GENOMIC DNA]</scope>
    <source>
        <strain evidence="3">SpSt-500</strain>
    </source>
</reference>
<evidence type="ECO:0008006" key="4">
    <source>
        <dbReference type="Google" id="ProtNLM"/>
    </source>
</evidence>
<organism evidence="3">
    <name type="scientific">Ignavibacterium album</name>
    <dbReference type="NCBI Taxonomy" id="591197"/>
    <lineage>
        <taxon>Bacteria</taxon>
        <taxon>Pseudomonadati</taxon>
        <taxon>Ignavibacteriota</taxon>
        <taxon>Ignavibacteria</taxon>
        <taxon>Ignavibacteriales</taxon>
        <taxon>Ignavibacteriaceae</taxon>
        <taxon>Ignavibacterium</taxon>
    </lineage>
</organism>
<dbReference type="EMBL" id="DSVI01000027">
    <property type="protein sequence ID" value="HGT49197.1"/>
    <property type="molecule type" value="Genomic_DNA"/>
</dbReference>
<dbReference type="PANTHER" id="PTHR31284:SF10">
    <property type="entry name" value="ACID PHOSPHATASE-LIKE PROTEIN"/>
    <property type="match status" value="1"/>
</dbReference>
<sequence length="211" mass="24510">MKNLFLIILTFVFVSCTSHQIINLRTAKDIVQDYYESGNYDKEIEEIYAEAKSKIDKISVKQNSAAIFDVDDTALSNYEISKRLDFGYDYKIVQDWVMSGRLPAIKQTKEFYNYLKSKGLKIIFLTGRQEEEYDITYQNLIEQGYTSFDTLIVRNESERKIGAGQFKSSKRKELTDKGYDIVICIGDQWSDLEGDNTGIKVKIPNYLYEIK</sequence>
<gene>
    <name evidence="3" type="ORF">ENS56_14260</name>
</gene>
<dbReference type="InterPro" id="IPR036412">
    <property type="entry name" value="HAD-like_sf"/>
</dbReference>
<keyword evidence="2" id="KW-0325">Glycoprotein</keyword>
<protein>
    <recommendedName>
        <fullName evidence="4">Acid phosphatase</fullName>
    </recommendedName>
</protein>
<dbReference type="SUPFAM" id="SSF56784">
    <property type="entry name" value="HAD-like"/>
    <property type="match status" value="1"/>
</dbReference>
<dbReference type="Pfam" id="PF03767">
    <property type="entry name" value="Acid_phosphat_B"/>
    <property type="match status" value="1"/>
</dbReference>
<accession>A0A832G8F6</accession>